<proteinExistence type="predicted"/>
<comment type="caution">
    <text evidence="2">The sequence shown here is derived from an EMBL/GenBank/DDBJ whole genome shotgun (WGS) entry which is preliminary data.</text>
</comment>
<feature type="domain" description="F-box associated beta-propeller type 1" evidence="1">
    <location>
        <begin position="210"/>
        <end position="303"/>
    </location>
</feature>
<name>A0ABC8R7N9_9AQUA</name>
<protein>
    <recommendedName>
        <fullName evidence="1">F-box associated beta-propeller type 1 domain-containing protein</fullName>
    </recommendedName>
</protein>
<dbReference type="EMBL" id="CAUOFW020001089">
    <property type="protein sequence ID" value="CAK9141016.1"/>
    <property type="molecule type" value="Genomic_DNA"/>
</dbReference>
<reference evidence="2 3" key="1">
    <citation type="submission" date="2024-02" db="EMBL/GenBank/DDBJ databases">
        <authorList>
            <person name="Vignale AGUSTIN F."/>
            <person name="Sosa J E."/>
            <person name="Modenutti C."/>
        </authorList>
    </citation>
    <scope>NUCLEOTIDE SEQUENCE [LARGE SCALE GENOMIC DNA]</scope>
</reference>
<dbReference type="InterPro" id="IPR006527">
    <property type="entry name" value="F-box-assoc_dom_typ1"/>
</dbReference>
<sequence length="369" mass="42100">MTSAYQITISITNWLMACLPDRVTCEAFVPSKLAFSSCSTTLELTSLPLSPDSLNSQEERFLDITGDDSGDEILEEAGAKEVTSKLIGNSLSAPDIKKNSQTPFSLSHTHTEEKTHLTHTIKWAKWRAKVGVSKFWKNLIDSPTFISIHLQHNNDNKDNAHMVVYYHNELRDLGDIVLFPDKTFTVPTYHNMGISIPVFNRLGGPINGVFFLCDRHERIALWNPATRAFRALPLWRTKLFPHDWIPCHCGFGFGFDPTSDDYKVVWIRTFDDGNIDKWDPWMDPIHVAVYTLSTDSWKDFKEDFKEIQGPPDLHQDSECEILTLYNGTIALIYSHSRVPLDAWESAEQSSVTVWVLMEEEDRWDVGSSN</sequence>
<dbReference type="Proteomes" id="UP001642360">
    <property type="component" value="Unassembled WGS sequence"/>
</dbReference>
<dbReference type="Pfam" id="PF07734">
    <property type="entry name" value="FBA_1"/>
    <property type="match status" value="1"/>
</dbReference>
<evidence type="ECO:0000259" key="1">
    <source>
        <dbReference type="Pfam" id="PF07734"/>
    </source>
</evidence>
<dbReference type="PANTHER" id="PTHR31672">
    <property type="entry name" value="BNACNNG10540D PROTEIN"/>
    <property type="match status" value="1"/>
</dbReference>
<organism evidence="2 3">
    <name type="scientific">Ilex paraguariensis</name>
    <name type="common">yerba mate</name>
    <dbReference type="NCBI Taxonomy" id="185542"/>
    <lineage>
        <taxon>Eukaryota</taxon>
        <taxon>Viridiplantae</taxon>
        <taxon>Streptophyta</taxon>
        <taxon>Embryophyta</taxon>
        <taxon>Tracheophyta</taxon>
        <taxon>Spermatophyta</taxon>
        <taxon>Magnoliopsida</taxon>
        <taxon>eudicotyledons</taxon>
        <taxon>Gunneridae</taxon>
        <taxon>Pentapetalae</taxon>
        <taxon>asterids</taxon>
        <taxon>campanulids</taxon>
        <taxon>Aquifoliales</taxon>
        <taxon>Aquifoliaceae</taxon>
        <taxon>Ilex</taxon>
    </lineage>
</organism>
<gene>
    <name evidence="2" type="ORF">ILEXP_LOCUS8528</name>
</gene>
<accession>A0ABC8R7N9</accession>
<dbReference type="AlphaFoldDB" id="A0ABC8R7N9"/>
<evidence type="ECO:0000313" key="3">
    <source>
        <dbReference type="Proteomes" id="UP001642360"/>
    </source>
</evidence>
<dbReference type="InterPro" id="IPR050796">
    <property type="entry name" value="SCF_F-box_component"/>
</dbReference>
<dbReference type="PANTHER" id="PTHR31672:SF13">
    <property type="entry name" value="F-BOX PROTEIN CPR30-LIKE"/>
    <property type="match status" value="1"/>
</dbReference>
<dbReference type="NCBIfam" id="TIGR01640">
    <property type="entry name" value="F_box_assoc_1"/>
    <property type="match status" value="1"/>
</dbReference>
<dbReference type="InterPro" id="IPR017451">
    <property type="entry name" value="F-box-assoc_interact_dom"/>
</dbReference>
<keyword evidence="3" id="KW-1185">Reference proteome</keyword>
<evidence type="ECO:0000313" key="2">
    <source>
        <dbReference type="EMBL" id="CAK9141016.1"/>
    </source>
</evidence>